<dbReference type="PROSITE" id="PS51723">
    <property type="entry name" value="PEPTIDASE_M60"/>
    <property type="match status" value="1"/>
</dbReference>
<protein>
    <recommendedName>
        <fullName evidence="1">Peptidase M60 domain-containing protein</fullName>
    </recommendedName>
</protein>
<dbReference type="Pfam" id="PF17291">
    <property type="entry name" value="M60-like_N"/>
    <property type="match status" value="1"/>
</dbReference>
<dbReference type="InterPro" id="IPR031161">
    <property type="entry name" value="Peptidase_M60_dom"/>
</dbReference>
<feature type="domain" description="Peptidase M60" evidence="1">
    <location>
        <begin position="476"/>
        <end position="765"/>
    </location>
</feature>
<organism evidence="2 3">
    <name type="scientific">Opisthorchis viverrini</name>
    <name type="common">Southeast Asian liver fluke</name>
    <dbReference type="NCBI Taxonomy" id="6198"/>
    <lineage>
        <taxon>Eukaryota</taxon>
        <taxon>Metazoa</taxon>
        <taxon>Spiralia</taxon>
        <taxon>Lophotrochozoa</taxon>
        <taxon>Platyhelminthes</taxon>
        <taxon>Trematoda</taxon>
        <taxon>Digenea</taxon>
        <taxon>Opisthorchiida</taxon>
        <taxon>Opisthorchiata</taxon>
        <taxon>Opisthorchiidae</taxon>
        <taxon>Opisthorchis</taxon>
    </lineage>
</organism>
<dbReference type="InterPro" id="IPR042279">
    <property type="entry name" value="Pep_M60_3"/>
</dbReference>
<evidence type="ECO:0000259" key="1">
    <source>
        <dbReference type="PROSITE" id="PS51723"/>
    </source>
</evidence>
<dbReference type="SMART" id="SM01276">
    <property type="entry name" value="M60-like"/>
    <property type="match status" value="1"/>
</dbReference>
<dbReference type="InterPro" id="IPR035423">
    <property type="entry name" value="M60-like_N"/>
</dbReference>
<keyword evidence="3" id="KW-1185">Reference proteome</keyword>
<proteinExistence type="predicted"/>
<sequence>MDAIRVPDQFWNDPTKQPTIKDWKEWKLSFTHYLDILFTFKPEIKGCENVQIKLLRSNLGREGSRLFDSLQLSQQSTLKEAIRVLDNHWESINSEPKSIYSTIGFPEIKTGVHSPTDPNEESQWVNVPFGGLKPEGSKHAYANSPKQTGPPLIDVVQAHGGDIANSAIPQVPEDDGPLPRNYYKKTRRAILGDQDRIWVTPGRGYFKPNYRYKDVVLGWMDQPKIMAVVRKKAKILMIMGHALPREIDHLPMYETFRKGCKDWLSNGSSTAKYVNINDDYKSGDILLITRDDQFDVERVYAKLISGENSAFIGYPSEDVEDSVFQLLEKLYVDFVRTEMDIPDQFVYVNGSANSTAFIPTGYWIKRYVTSWKAFSTEKFHLKNEELGVEQKDIADNVKALAKKYEALMRHLGPHDGQVYIKDEKTATALLNYNLVLKWQFGETGFVLPNIHQFPGTIAPTVKPTNVVARVYADLPGSFFPLGVYVKPGQAFKWTVLKNSDDTFSNQWIRINAHTDLIDCHSKWSRWPAISTELCLKKQGHCVSPHGGVLFLQLTQGIDISIRVENVYRCPWLDLRNPKSVESFEQEIRDYSSVPWMVICGDSMNSMLRTVDICNSKASEVISAARHYDNAIKVMHNYRGSRWEEARSEMLVADFQTSTGSDHSGYPCVGNLDWSRRFTFWKDQPAFINVIGKNLQVNEATLKGGDQVINNVYQLLVGDVLLGLDPYQGDMDTEKWSSSDYTGPGLGYYRYLGKLFGYGLVGNAFMEARKNPPGDDWEKTQFWIKQLCVETGYNLIPFHKMWNFPISDETQNACKTLPCFFPDDEHTKKSQSVVDAVLKGFKGSCSRNNPKRVEFRGDIKRGINTIVKLLTAFDVTVVRKCRKIPKQQHRCTP</sequence>
<dbReference type="Gene3D" id="1.10.390.30">
    <property type="entry name" value="Peptidase M60, enhancin-like domain 3"/>
    <property type="match status" value="1"/>
</dbReference>
<gene>
    <name evidence="2" type="ORF">X801_01846</name>
</gene>
<dbReference type="Proteomes" id="UP000243686">
    <property type="component" value="Unassembled WGS sequence"/>
</dbReference>
<reference evidence="2 3" key="1">
    <citation type="submission" date="2015-03" db="EMBL/GenBank/DDBJ databases">
        <title>Draft genome of the nematode, Opisthorchis viverrini.</title>
        <authorList>
            <person name="Mitreva M."/>
        </authorList>
    </citation>
    <scope>NUCLEOTIDE SEQUENCE [LARGE SCALE GENOMIC DNA]</scope>
    <source>
        <strain evidence="2">Khon Kaen</strain>
    </source>
</reference>
<dbReference type="InterPro" id="IPR051244">
    <property type="entry name" value="TCAF"/>
</dbReference>
<evidence type="ECO:0000313" key="2">
    <source>
        <dbReference type="EMBL" id="OON22256.1"/>
    </source>
</evidence>
<dbReference type="PANTHER" id="PTHR15730:SF5">
    <property type="entry name" value="SI:CH211-210B2.2-RELATED"/>
    <property type="match status" value="1"/>
</dbReference>
<dbReference type="EMBL" id="KV891836">
    <property type="protein sequence ID" value="OON22256.1"/>
    <property type="molecule type" value="Genomic_DNA"/>
</dbReference>
<dbReference type="PANTHER" id="PTHR15730">
    <property type="entry name" value="EXPERIMENTAL AUTOIMMUNE PROSTATITIS ANTIGEN 2-RELATED"/>
    <property type="match status" value="1"/>
</dbReference>
<dbReference type="AlphaFoldDB" id="A0A1S8X6G7"/>
<accession>A0A1S8X6G7</accession>
<name>A0A1S8X6G7_OPIVI</name>
<evidence type="ECO:0000313" key="3">
    <source>
        <dbReference type="Proteomes" id="UP000243686"/>
    </source>
</evidence>